<keyword evidence="9" id="KW-1185">Reference proteome</keyword>
<evidence type="ECO:0000313" key="9">
    <source>
        <dbReference type="Proteomes" id="UP000482209"/>
    </source>
</evidence>
<reference evidence="8 9" key="1">
    <citation type="submission" date="2019-08" db="EMBL/GenBank/DDBJ databases">
        <title>In-depth cultivation of the pig gut microbiome towards novel bacterial diversity and tailored functional studies.</title>
        <authorList>
            <person name="Wylensek D."/>
            <person name="Hitch T.C.A."/>
            <person name="Clavel T."/>
        </authorList>
    </citation>
    <scope>NUCLEOTIDE SEQUENCE [LARGE SCALE GENOMIC DNA]</scope>
    <source>
        <strain evidence="8 9">WCA-693-APC-MOT-I</strain>
    </source>
</reference>
<dbReference type="Pfam" id="PF03772">
    <property type="entry name" value="Competence"/>
    <property type="match status" value="1"/>
</dbReference>
<dbReference type="RefSeq" id="WP_154519852.1">
    <property type="nucleotide sequence ID" value="NZ_VUMT01000019.1"/>
</dbReference>
<comment type="subcellular location">
    <subcellularLocation>
        <location evidence="1">Cell membrane</location>
        <topology evidence="1">Multi-pass membrane protein</topology>
    </subcellularLocation>
</comment>
<dbReference type="Pfam" id="PF13567">
    <property type="entry name" value="DUF4131"/>
    <property type="match status" value="1"/>
</dbReference>
<dbReference type="SUPFAM" id="SSF56281">
    <property type="entry name" value="Metallo-hydrolase/oxidoreductase"/>
    <property type="match status" value="1"/>
</dbReference>
<sequence length="723" mass="82373">MRKRPLLVLFFILFTLSCLIKPKKSPIEQYIEQSGRNENCGVVQGVLSSITEKENSLELSIKQASFWKSKSKKYFIKKILVYLKKESIQEELHLGNQVQVVGSIESFQKPTNLGQFNEYDYYKGKKYDCKMFADRIVIKVHRKSKLEEEIRKCKLQWQNICEKQLPKSQAGVIEAMVLGEKSNLDCGIKRLYQTNGIGHIMAISGLHISFLGMGIYKLLKRLGMNETGAVILSVLTIFLYGMMTGFSVSAVRAIIMLATALFARLIGRTYDMLSAMALSGMITVMYSPLQARNSGFLLSYGAIIGIGCCYPILKKTFQSKSKLIDSILVTFSVQIVIIPIVAWFYYEIPLYGFFLNLLVLPVMSLLLASSILGIFSTYIHPAIGRFLFGTVHIILRYYEILCKTVIKLPFSNLVIGKPRKIQLALYCIFIVSILLFLAKKKKRGLFFLLPICFLILSPIPSHQLEVTFLDVGQGDSIFFKSGKTSYLMDGGSSDVKQVGTYRILPFLKAKGIRKLDYMIVSHTDRDHINGLIEILERVEKKEFRVGYLMLPKILNFDHSYKKLEKLAEKANVKVYYIEKGMKWEKEKLKVLCLHPNKNFLVSDKNECSMILSLQYGFFRMLLTGDVEQEGEKEILSHLKTHDVLKIAHHGSKSSSTEKFLEKVNPKIGVISCGFNNAYGHPHKEVIERMKKRKIKLYNTSLNGAIDIISDGKKIKILMNRKKK</sequence>
<dbReference type="PROSITE" id="PS51257">
    <property type="entry name" value="PROKAR_LIPOPROTEIN"/>
    <property type="match status" value="1"/>
</dbReference>
<feature type="transmembrane region" description="Helical" evidence="6">
    <location>
        <begin position="445"/>
        <end position="461"/>
    </location>
</feature>
<feature type="transmembrane region" description="Helical" evidence="6">
    <location>
        <begin position="273"/>
        <end position="289"/>
    </location>
</feature>
<evidence type="ECO:0000256" key="3">
    <source>
        <dbReference type="ARBA" id="ARBA00022692"/>
    </source>
</evidence>
<feature type="transmembrane region" description="Helical" evidence="6">
    <location>
        <begin position="223"/>
        <end position="243"/>
    </location>
</feature>
<keyword evidence="2" id="KW-1003">Cell membrane</keyword>
<accession>A0A6L5Y184</accession>
<dbReference type="EMBL" id="VUMT01000019">
    <property type="protein sequence ID" value="MSS64461.1"/>
    <property type="molecule type" value="Genomic_DNA"/>
</dbReference>
<feature type="transmembrane region" description="Helical" evidence="6">
    <location>
        <begin position="325"/>
        <end position="346"/>
    </location>
</feature>
<feature type="domain" description="Metallo-beta-lactamase" evidence="7">
    <location>
        <begin position="473"/>
        <end position="674"/>
    </location>
</feature>
<name>A0A6L5Y184_9FIRM</name>
<feature type="transmembrane region" description="Helical" evidence="6">
    <location>
        <begin position="295"/>
        <end position="313"/>
    </location>
</feature>
<dbReference type="InterPro" id="IPR052159">
    <property type="entry name" value="Competence_DNA_uptake"/>
</dbReference>
<dbReference type="CDD" id="cd07731">
    <property type="entry name" value="ComA-like_MBL-fold"/>
    <property type="match status" value="1"/>
</dbReference>
<feature type="transmembrane region" description="Helical" evidence="6">
    <location>
        <begin position="382"/>
        <end position="401"/>
    </location>
</feature>
<feature type="transmembrane region" description="Helical" evidence="6">
    <location>
        <begin position="352"/>
        <end position="375"/>
    </location>
</feature>
<dbReference type="InterPro" id="IPR025405">
    <property type="entry name" value="DUF4131"/>
</dbReference>
<dbReference type="PANTHER" id="PTHR30619:SF7">
    <property type="entry name" value="BETA-LACTAMASE DOMAIN PROTEIN"/>
    <property type="match status" value="1"/>
</dbReference>
<dbReference type="Gene3D" id="3.60.15.10">
    <property type="entry name" value="Ribonuclease Z/Hydroxyacylglutathione hydrolase-like"/>
    <property type="match status" value="1"/>
</dbReference>
<keyword evidence="4 6" id="KW-1133">Transmembrane helix</keyword>
<dbReference type="InterPro" id="IPR004797">
    <property type="entry name" value="Competence_ComEC/Rec2"/>
</dbReference>
<dbReference type="NCBIfam" id="TIGR00360">
    <property type="entry name" value="ComEC_N-term"/>
    <property type="match status" value="1"/>
</dbReference>
<dbReference type="InterPro" id="IPR035681">
    <property type="entry name" value="ComA-like_MBL"/>
</dbReference>
<keyword evidence="3 6" id="KW-0812">Transmembrane</keyword>
<proteinExistence type="predicted"/>
<dbReference type="InterPro" id="IPR036866">
    <property type="entry name" value="RibonucZ/Hydroxyglut_hydro"/>
</dbReference>
<dbReference type="GO" id="GO:0005886">
    <property type="term" value="C:plasma membrane"/>
    <property type="evidence" value="ECO:0007669"/>
    <property type="project" value="UniProtKB-SubCell"/>
</dbReference>
<dbReference type="SMART" id="SM00849">
    <property type="entry name" value="Lactamase_B"/>
    <property type="match status" value="1"/>
</dbReference>
<evidence type="ECO:0000256" key="5">
    <source>
        <dbReference type="ARBA" id="ARBA00023136"/>
    </source>
</evidence>
<dbReference type="AlphaFoldDB" id="A0A6L5Y184"/>
<dbReference type="NCBIfam" id="TIGR00361">
    <property type="entry name" value="ComEC_Rec2"/>
    <property type="match status" value="1"/>
</dbReference>
<dbReference type="InterPro" id="IPR001279">
    <property type="entry name" value="Metallo-B-lactamas"/>
</dbReference>
<evidence type="ECO:0000313" key="8">
    <source>
        <dbReference type="EMBL" id="MSS64461.1"/>
    </source>
</evidence>
<organism evidence="8 9">
    <name type="scientific">Velocimicrobium porci</name>
    <dbReference type="NCBI Taxonomy" id="2606634"/>
    <lineage>
        <taxon>Bacteria</taxon>
        <taxon>Bacillati</taxon>
        <taxon>Bacillota</taxon>
        <taxon>Clostridia</taxon>
        <taxon>Lachnospirales</taxon>
        <taxon>Lachnospiraceae</taxon>
        <taxon>Velocimicrobium</taxon>
    </lineage>
</organism>
<evidence type="ECO:0000256" key="2">
    <source>
        <dbReference type="ARBA" id="ARBA00022475"/>
    </source>
</evidence>
<evidence type="ECO:0000256" key="6">
    <source>
        <dbReference type="SAM" id="Phobius"/>
    </source>
</evidence>
<evidence type="ECO:0000256" key="4">
    <source>
        <dbReference type="ARBA" id="ARBA00022989"/>
    </source>
</evidence>
<gene>
    <name evidence="8" type="ORF">FYJ58_11330</name>
</gene>
<evidence type="ECO:0000256" key="1">
    <source>
        <dbReference type="ARBA" id="ARBA00004651"/>
    </source>
</evidence>
<keyword evidence="5 6" id="KW-0472">Membrane</keyword>
<evidence type="ECO:0000259" key="7">
    <source>
        <dbReference type="SMART" id="SM00849"/>
    </source>
</evidence>
<dbReference type="InterPro" id="IPR004477">
    <property type="entry name" value="ComEC_N"/>
</dbReference>
<dbReference type="Proteomes" id="UP000482209">
    <property type="component" value="Unassembled WGS sequence"/>
</dbReference>
<dbReference type="PANTHER" id="PTHR30619">
    <property type="entry name" value="DNA INTERNALIZATION/COMPETENCE PROTEIN COMEC/REC2"/>
    <property type="match status" value="1"/>
</dbReference>
<feature type="transmembrane region" description="Helical" evidence="6">
    <location>
        <begin position="196"/>
        <end position="216"/>
    </location>
</feature>
<comment type="caution">
    <text evidence="8">The sequence shown here is derived from an EMBL/GenBank/DDBJ whole genome shotgun (WGS) entry which is preliminary data.</text>
</comment>
<dbReference type="Pfam" id="PF00753">
    <property type="entry name" value="Lactamase_B"/>
    <property type="match status" value="1"/>
</dbReference>
<protein>
    <submittedName>
        <fullName evidence="8">DNA internalization-related competence protein ComEC/Rec2</fullName>
    </submittedName>
</protein>
<feature type="transmembrane region" description="Helical" evidence="6">
    <location>
        <begin position="421"/>
        <end position="438"/>
    </location>
</feature>
<dbReference type="GO" id="GO:0030420">
    <property type="term" value="P:establishment of competence for transformation"/>
    <property type="evidence" value="ECO:0007669"/>
    <property type="project" value="InterPro"/>
</dbReference>